<gene>
    <name evidence="2" type="ORF">ANN_15892</name>
</gene>
<name>A0ABQ8SIU4_PERAM</name>
<proteinExistence type="predicted"/>
<feature type="region of interest" description="Disordered" evidence="1">
    <location>
        <begin position="261"/>
        <end position="284"/>
    </location>
</feature>
<evidence type="ECO:0000256" key="1">
    <source>
        <dbReference type="SAM" id="MobiDB-lite"/>
    </source>
</evidence>
<protein>
    <submittedName>
        <fullName evidence="2">Uncharacterized protein</fullName>
    </submittedName>
</protein>
<feature type="compositionally biased region" description="Basic and acidic residues" evidence="1">
    <location>
        <begin position="275"/>
        <end position="284"/>
    </location>
</feature>
<keyword evidence="3" id="KW-1185">Reference proteome</keyword>
<evidence type="ECO:0000313" key="3">
    <source>
        <dbReference type="Proteomes" id="UP001148838"/>
    </source>
</evidence>
<dbReference type="EMBL" id="JAJSOF020000027">
    <property type="protein sequence ID" value="KAJ4433582.1"/>
    <property type="molecule type" value="Genomic_DNA"/>
</dbReference>
<accession>A0ABQ8SIU4</accession>
<comment type="caution">
    <text evidence="2">The sequence shown here is derived from an EMBL/GenBank/DDBJ whole genome shotgun (WGS) entry which is preliminary data.</text>
</comment>
<evidence type="ECO:0000313" key="2">
    <source>
        <dbReference type="EMBL" id="KAJ4433582.1"/>
    </source>
</evidence>
<dbReference type="Proteomes" id="UP001148838">
    <property type="component" value="Unassembled WGS sequence"/>
</dbReference>
<organism evidence="2 3">
    <name type="scientific">Periplaneta americana</name>
    <name type="common">American cockroach</name>
    <name type="synonym">Blatta americana</name>
    <dbReference type="NCBI Taxonomy" id="6978"/>
    <lineage>
        <taxon>Eukaryota</taxon>
        <taxon>Metazoa</taxon>
        <taxon>Ecdysozoa</taxon>
        <taxon>Arthropoda</taxon>
        <taxon>Hexapoda</taxon>
        <taxon>Insecta</taxon>
        <taxon>Pterygota</taxon>
        <taxon>Neoptera</taxon>
        <taxon>Polyneoptera</taxon>
        <taxon>Dictyoptera</taxon>
        <taxon>Blattodea</taxon>
        <taxon>Blattoidea</taxon>
        <taxon>Blattidae</taxon>
        <taxon>Blattinae</taxon>
        <taxon>Periplaneta</taxon>
    </lineage>
</organism>
<sequence>MLFSIKTRHERELTLKFGLKPSIRNKPLLSVWSTTWEEAVSRILSSCNIYRSRPGLNQQLSDPVTGYLASEWNEDDNAGKMSPGSNTDSYPAFAHIILRENLGKNLNQVVYNNTTVTQLRRSFAITSLRKKWNIDTEMKCMKYVFRRIANGTWYNRTSWLPRAGRPTRHGDGFPGPDALLGALYPAQCNIGSELRHPIGSIAWRRQEIEISATEVKVGRPREQTEHVEMGVCDNHVGTKNGEEDSGKTEGPMELLLQEGSWYPVDKNGDMQDNMADARKKMDRP</sequence>
<reference evidence="2 3" key="1">
    <citation type="journal article" date="2022" name="Allergy">
        <title>Genome assembly and annotation of Periplaneta americana reveal a comprehensive cockroach allergen profile.</title>
        <authorList>
            <person name="Wang L."/>
            <person name="Xiong Q."/>
            <person name="Saelim N."/>
            <person name="Wang L."/>
            <person name="Nong W."/>
            <person name="Wan A.T."/>
            <person name="Shi M."/>
            <person name="Liu X."/>
            <person name="Cao Q."/>
            <person name="Hui J.H.L."/>
            <person name="Sookrung N."/>
            <person name="Leung T.F."/>
            <person name="Tungtrongchitr A."/>
            <person name="Tsui S.K.W."/>
        </authorList>
    </citation>
    <scope>NUCLEOTIDE SEQUENCE [LARGE SCALE GENOMIC DNA]</scope>
    <source>
        <strain evidence="2">PWHHKU_190912</strain>
    </source>
</reference>